<dbReference type="Pfam" id="PF04749">
    <property type="entry name" value="PLAC8"/>
    <property type="match status" value="1"/>
</dbReference>
<organism evidence="1">
    <name type="scientific">Rhizophora mucronata</name>
    <name type="common">Asiatic mangrove</name>
    <dbReference type="NCBI Taxonomy" id="61149"/>
    <lineage>
        <taxon>Eukaryota</taxon>
        <taxon>Viridiplantae</taxon>
        <taxon>Streptophyta</taxon>
        <taxon>Embryophyta</taxon>
        <taxon>Tracheophyta</taxon>
        <taxon>Spermatophyta</taxon>
        <taxon>Magnoliopsida</taxon>
        <taxon>eudicotyledons</taxon>
        <taxon>Gunneridae</taxon>
        <taxon>Pentapetalae</taxon>
        <taxon>rosids</taxon>
        <taxon>fabids</taxon>
        <taxon>Malpighiales</taxon>
        <taxon>Rhizophoraceae</taxon>
        <taxon>Rhizophora</taxon>
    </lineage>
</organism>
<evidence type="ECO:0000313" key="1">
    <source>
        <dbReference type="EMBL" id="MBX25650.1"/>
    </source>
</evidence>
<sequence>MKSEGSYVPPPYIPLGQSDAEAETAPGNGDNHVVVHHEIHGSVQWSSGICACCDDMQSCCIGLFCPCYLFGKNAEFLGSGTLFGSCMTHFILWAVMSTVCCCMTDGIMLGLPGCFVSCYASGYRKALREKYNLPEAPCGDLATHFCCHLCANCQEYREIRERSGGTHSPDLNLTVVTAPTVQTIESAITE</sequence>
<accession>A0A2P2M618</accession>
<evidence type="ECO:0008006" key="2">
    <source>
        <dbReference type="Google" id="ProtNLM"/>
    </source>
</evidence>
<proteinExistence type="predicted"/>
<dbReference type="PANTHER" id="PTHR15907">
    <property type="entry name" value="DUF614 FAMILY PROTEIN-RELATED"/>
    <property type="match status" value="1"/>
</dbReference>
<dbReference type="NCBIfam" id="TIGR01571">
    <property type="entry name" value="A_thal_Cys_rich"/>
    <property type="match status" value="1"/>
</dbReference>
<protein>
    <recommendedName>
        <fullName evidence="2">Protein PLANT CADMIUM RESISTANCE 10</fullName>
    </recommendedName>
</protein>
<name>A0A2P2M618_RHIMU</name>
<dbReference type="InterPro" id="IPR006461">
    <property type="entry name" value="PLAC_motif_containing"/>
</dbReference>
<dbReference type="EMBL" id="GGEC01045166">
    <property type="protein sequence ID" value="MBX25650.1"/>
    <property type="molecule type" value="Transcribed_RNA"/>
</dbReference>
<reference evidence="1" key="1">
    <citation type="submission" date="2018-02" db="EMBL/GenBank/DDBJ databases">
        <title>Rhizophora mucronata_Transcriptome.</title>
        <authorList>
            <person name="Meera S.P."/>
            <person name="Sreeshan A."/>
            <person name="Augustine A."/>
        </authorList>
    </citation>
    <scope>NUCLEOTIDE SEQUENCE</scope>
    <source>
        <tissue evidence="1">Leaf</tissue>
    </source>
</reference>
<dbReference type="AlphaFoldDB" id="A0A2P2M618"/>
<dbReference type="EMBL" id="GGEC01045165">
    <property type="protein sequence ID" value="MBX25649.1"/>
    <property type="molecule type" value="Transcribed_RNA"/>
</dbReference>